<feature type="non-terminal residue" evidence="1">
    <location>
        <position position="1"/>
    </location>
</feature>
<dbReference type="EMBL" id="AL590842">
    <property type="protein sequence ID" value="CAL20942.1"/>
    <property type="molecule type" value="Genomic_DNA"/>
</dbReference>
<evidence type="ECO:0000313" key="1">
    <source>
        <dbReference type="EMBL" id="CAL20942.1"/>
    </source>
</evidence>
<feature type="non-terminal residue" evidence="1">
    <location>
        <position position="69"/>
    </location>
</feature>
<organism evidence="1 2">
    <name type="scientific">Yersinia pestis</name>
    <dbReference type="NCBI Taxonomy" id="632"/>
    <lineage>
        <taxon>Bacteria</taxon>
        <taxon>Pseudomonadati</taxon>
        <taxon>Pseudomonadota</taxon>
        <taxon>Gammaproteobacteria</taxon>
        <taxon>Enterobacterales</taxon>
        <taxon>Yersiniaceae</taxon>
        <taxon>Yersinia</taxon>
    </lineage>
</organism>
<reference evidence="1 2" key="1">
    <citation type="journal article" date="2001" name="Nature">
        <title>Genome sequence of Yersinia pestis, the causative agent of plague.</title>
        <authorList>
            <person name="Parkhill J."/>
            <person name="Wren B.W."/>
            <person name="Thomson N.R."/>
            <person name="Titball R.W."/>
            <person name="Holden M.T.G."/>
            <person name="Prentice M.B."/>
            <person name="Sebaihia M."/>
            <person name="James K.D."/>
            <person name="Churcher C."/>
            <person name="Mungall K.L."/>
            <person name="Baker S."/>
            <person name="Basham D."/>
            <person name="Bentley S.D."/>
            <person name="Brooks K."/>
            <person name="Cerdeno-Tarraga A.M."/>
            <person name="Chillingworth T."/>
            <person name="Cronin A."/>
            <person name="Davies R.M."/>
            <person name="Davis P."/>
            <person name="Dougan G."/>
            <person name="Feltwell T."/>
            <person name="Hamlin N."/>
            <person name="Holroyd S."/>
            <person name="Jagels K."/>
            <person name="Leather S."/>
            <person name="Karlyshev A.V."/>
            <person name="Moule S."/>
            <person name="Oyston P.C.F."/>
            <person name="Quail M."/>
            <person name="Rutherford K."/>
            <person name="Simmonds M."/>
            <person name="Skelton J."/>
            <person name="Stevens K."/>
            <person name="Whitehead S."/>
            <person name="Barrell B.G."/>
        </authorList>
    </citation>
    <scope>NUCLEOTIDE SEQUENCE [LARGE SCALE GENOMIC DNA]</scope>
    <source>
        <strain evidence="2">CO-92 / Biovar Orientalis</strain>
    </source>
</reference>
<dbReference type="eggNOG" id="COG3547">
    <property type="taxonomic scope" value="Bacteria"/>
</dbReference>
<dbReference type="KEGG" id="ype:YPO2314"/>
<dbReference type="PIR" id="AC0282">
    <property type="entry name" value="AC0282"/>
</dbReference>
<evidence type="ECO:0000313" key="2">
    <source>
        <dbReference type="Proteomes" id="UP000000815"/>
    </source>
</evidence>
<name>Q0WEK7_YERPE</name>
<dbReference type="Proteomes" id="UP000000815">
    <property type="component" value="Chromosome"/>
</dbReference>
<dbReference type="HOGENOM" id="CLU_189720_0_0_6"/>
<sequence length="69" mass="7596">TLYHVGIDVSKATLDICLLADGLDGKRKTKSLPNGISSAEAVINWLVMQKRDPKQARLVMEATGIYHED</sequence>
<protein>
    <submittedName>
        <fullName evidence="1">Invertase protein (Partial)</fullName>
    </submittedName>
</protein>
<accession>Q0WEK7</accession>
<proteinExistence type="predicted"/>
<keyword evidence="2" id="KW-1185">Reference proteome</keyword>
<dbReference type="PaxDb" id="214092-YPO2314"/>
<dbReference type="AlphaFoldDB" id="Q0WEK7"/>
<gene>
    <name evidence="1" type="ordered locus">YPO2314</name>
</gene>